<protein>
    <submittedName>
        <fullName evidence="3">Glycosyltransferase</fullName>
    </submittedName>
</protein>
<accession>A0A0E3GSE0</accession>
<dbReference type="SUPFAM" id="SSF53756">
    <property type="entry name" value="UDP-Glycosyltransferase/glycogen phosphorylase"/>
    <property type="match status" value="1"/>
</dbReference>
<dbReference type="AlphaFoldDB" id="A0A0E3GSE0"/>
<dbReference type="InterPro" id="IPR050194">
    <property type="entry name" value="Glycosyltransferase_grp1"/>
</dbReference>
<dbReference type="RefSeq" id="WP_029163633.1">
    <property type="nucleotide sequence ID" value="NZ_CP009933.1"/>
</dbReference>
<sequence length="397" mass="45089">MKNILVISHMYPSSANGVLGIFVHKQVQKLITEGCKVKVVCPVPYVPKFLKISNKFKNYINIPDKAVIDGVEIQYPRYIEIPRGILLQYSGFLMYLGIKRLIGKINREFKFDVIHAHTAVPVGFASMLLNKKYKIPLIVTIHGQDFQYTLKKNEACKKSIMKVLSKAHSVITVSNKLKNMIKDEKILSKITVINNGINPEEYRDNDKNDNIEESKDCIILSVSSLIKTKGIDLNIKALSVIVKKYPNIKYYIIGDGEENRNLKKLVDDLSLNDNVVFLGKLPHSQVIKYMSKCSIFSLPSWQEGFGIVYIEAMNNGVPVIGVRGQGIEDVIIDKENGFLVEPHNVEDLVKTIEYILENMEKAKAIGEKGKITVISEYTWRRNAQKTIDIYNNLLKNK</sequence>
<feature type="domain" description="Glycosyl transferase family 1" evidence="1">
    <location>
        <begin position="204"/>
        <end position="370"/>
    </location>
</feature>
<keyword evidence="4" id="KW-1185">Reference proteome</keyword>
<dbReference type="KEGG" id="csq:CSCA_4781"/>
<feature type="domain" description="Glycosyltransferase subfamily 4-like N-terminal" evidence="2">
    <location>
        <begin position="22"/>
        <end position="200"/>
    </location>
</feature>
<dbReference type="InterPro" id="IPR001296">
    <property type="entry name" value="Glyco_trans_1"/>
</dbReference>
<proteinExistence type="predicted"/>
<dbReference type="STRING" id="1548.CSCA_4781"/>
<dbReference type="PANTHER" id="PTHR45947:SF3">
    <property type="entry name" value="SULFOQUINOVOSYL TRANSFERASE SQD2"/>
    <property type="match status" value="1"/>
</dbReference>
<dbReference type="PANTHER" id="PTHR45947">
    <property type="entry name" value="SULFOQUINOVOSYL TRANSFERASE SQD2"/>
    <property type="match status" value="1"/>
</dbReference>
<keyword evidence="3" id="KW-0808">Transferase</keyword>
<evidence type="ECO:0000313" key="4">
    <source>
        <dbReference type="Proteomes" id="UP000033115"/>
    </source>
</evidence>
<name>A0A0E3GSE0_CLOSL</name>
<evidence type="ECO:0000313" key="3">
    <source>
        <dbReference type="EMBL" id="AKA71906.1"/>
    </source>
</evidence>
<gene>
    <name evidence="3" type="ORF">CSCA_4781</name>
</gene>
<dbReference type="EMBL" id="CP009933">
    <property type="protein sequence ID" value="AKA71906.1"/>
    <property type="molecule type" value="Genomic_DNA"/>
</dbReference>
<reference evidence="3 4" key="1">
    <citation type="journal article" date="2015" name="J. Biotechnol.">
        <title>Complete genome sequence of a malodorant-producing acetogen, Clostridium scatologenes ATCC 25775(T).</title>
        <authorList>
            <person name="Zhu Z."/>
            <person name="Guo T."/>
            <person name="Zheng H."/>
            <person name="Song T."/>
            <person name="Ouyang P."/>
            <person name="Xie J."/>
        </authorList>
    </citation>
    <scope>NUCLEOTIDE SEQUENCE [LARGE SCALE GENOMIC DNA]</scope>
    <source>
        <strain evidence="3 4">ATCC 25775</strain>
    </source>
</reference>
<evidence type="ECO:0000259" key="1">
    <source>
        <dbReference type="Pfam" id="PF00534"/>
    </source>
</evidence>
<organism evidence="3 4">
    <name type="scientific">Clostridium scatologenes</name>
    <dbReference type="NCBI Taxonomy" id="1548"/>
    <lineage>
        <taxon>Bacteria</taxon>
        <taxon>Bacillati</taxon>
        <taxon>Bacillota</taxon>
        <taxon>Clostridia</taxon>
        <taxon>Eubacteriales</taxon>
        <taxon>Clostridiaceae</taxon>
        <taxon>Clostridium</taxon>
    </lineage>
</organism>
<dbReference type="Pfam" id="PF00534">
    <property type="entry name" value="Glycos_transf_1"/>
    <property type="match status" value="1"/>
</dbReference>
<dbReference type="InterPro" id="IPR028098">
    <property type="entry name" value="Glyco_trans_4-like_N"/>
</dbReference>
<dbReference type="Proteomes" id="UP000033115">
    <property type="component" value="Chromosome"/>
</dbReference>
<dbReference type="Pfam" id="PF13439">
    <property type="entry name" value="Glyco_transf_4"/>
    <property type="match status" value="1"/>
</dbReference>
<dbReference type="Gene3D" id="3.40.50.2000">
    <property type="entry name" value="Glycogen Phosphorylase B"/>
    <property type="match status" value="2"/>
</dbReference>
<evidence type="ECO:0000259" key="2">
    <source>
        <dbReference type="Pfam" id="PF13439"/>
    </source>
</evidence>
<dbReference type="HOGENOM" id="CLU_009583_2_2_9"/>
<dbReference type="GO" id="GO:0016757">
    <property type="term" value="F:glycosyltransferase activity"/>
    <property type="evidence" value="ECO:0007669"/>
    <property type="project" value="InterPro"/>
</dbReference>